<dbReference type="Proteomes" id="UP001489004">
    <property type="component" value="Unassembled WGS sequence"/>
</dbReference>
<feature type="transmembrane region" description="Helical" evidence="1">
    <location>
        <begin position="70"/>
        <end position="90"/>
    </location>
</feature>
<keyword evidence="1" id="KW-0472">Membrane</keyword>
<name>A0AAW1R5F8_9CHLO</name>
<dbReference type="PANTHER" id="PTHR33129:SF1">
    <property type="entry name" value="ATP-BINDING PROTEIN"/>
    <property type="match status" value="1"/>
</dbReference>
<reference evidence="2 3" key="1">
    <citation type="journal article" date="2024" name="Nat. Commun.">
        <title>Phylogenomics reveals the evolutionary origins of lichenization in chlorophyte algae.</title>
        <authorList>
            <person name="Puginier C."/>
            <person name="Libourel C."/>
            <person name="Otte J."/>
            <person name="Skaloud P."/>
            <person name="Haon M."/>
            <person name="Grisel S."/>
            <person name="Petersen M."/>
            <person name="Berrin J.G."/>
            <person name="Delaux P.M."/>
            <person name="Dal Grande F."/>
            <person name="Keller J."/>
        </authorList>
    </citation>
    <scope>NUCLEOTIDE SEQUENCE [LARGE SCALE GENOMIC DNA]</scope>
    <source>
        <strain evidence="2 3">SAG 2043</strain>
    </source>
</reference>
<evidence type="ECO:0000256" key="1">
    <source>
        <dbReference type="SAM" id="Phobius"/>
    </source>
</evidence>
<dbReference type="EMBL" id="JALJOR010000001">
    <property type="protein sequence ID" value="KAK9829038.1"/>
    <property type="molecule type" value="Genomic_DNA"/>
</dbReference>
<organism evidence="2 3">
    <name type="scientific">[Myrmecia] bisecta</name>
    <dbReference type="NCBI Taxonomy" id="41462"/>
    <lineage>
        <taxon>Eukaryota</taxon>
        <taxon>Viridiplantae</taxon>
        <taxon>Chlorophyta</taxon>
        <taxon>core chlorophytes</taxon>
        <taxon>Trebouxiophyceae</taxon>
        <taxon>Trebouxiales</taxon>
        <taxon>Trebouxiaceae</taxon>
        <taxon>Myrmecia</taxon>
    </lineage>
</organism>
<dbReference type="PANTHER" id="PTHR33129">
    <property type="entry name" value="PROTEIN KINASE DOMAIN-CONTAINING PROTEIN-RELATED"/>
    <property type="match status" value="1"/>
</dbReference>
<protein>
    <submittedName>
        <fullName evidence="2">Uncharacterized protein</fullName>
    </submittedName>
</protein>
<dbReference type="AlphaFoldDB" id="A0AAW1R5F8"/>
<evidence type="ECO:0000313" key="3">
    <source>
        <dbReference type="Proteomes" id="UP001489004"/>
    </source>
</evidence>
<proteinExistence type="predicted"/>
<gene>
    <name evidence="2" type="ORF">WJX72_003567</name>
</gene>
<sequence length="479" mass="54095">MAEGTANLEPSHQMVQFMEHLAHETDYPQQLLFVRGCYSSLLAILRAYQAGDTLVKFFYFVGTPGVGKSYFGALLILYFLVVACFTVIYVKVDKSGDRAYHKLKLHDPPSIVKDTFTVKLYLNEINTVYCVDGGAPGVDSGMHQSRVFVFASPKKEHFQDLKKRQLMSKRVTIPEYPLDEAKQLLKLVPTYRYVEREVESLYALTGGVMRRILEAGSADKYRGELTRIITELKEHQIEDILANIWRTDTNGISDMLFHIRMQTEPPPPRDASPVKQQTLEPFLTCCAQYATPMVASMIACFLPQRVALKISHYSHKALTQEGFLIHAADLGYQLNQLEMLVHMYGGMRVKPPITLRLLDNEPSCPVREWTVQLPASTPAHFTTCTDLMALKNQECSTYAMPVLGGFKAIDSAVSPVIWFQSAKDTEHHIDYSNVQELLTAQKFKEGGKLVHKTILHQAVATFPSEWLDTQPSPWVDAGR</sequence>
<dbReference type="InterPro" id="IPR052980">
    <property type="entry name" value="Crinkler_effector"/>
</dbReference>
<evidence type="ECO:0000313" key="2">
    <source>
        <dbReference type="EMBL" id="KAK9829038.1"/>
    </source>
</evidence>
<accession>A0AAW1R5F8</accession>
<keyword evidence="1" id="KW-0812">Transmembrane</keyword>
<comment type="caution">
    <text evidence="2">The sequence shown here is derived from an EMBL/GenBank/DDBJ whole genome shotgun (WGS) entry which is preliminary data.</text>
</comment>
<keyword evidence="3" id="KW-1185">Reference proteome</keyword>
<keyword evidence="1" id="KW-1133">Transmembrane helix</keyword>